<gene>
    <name evidence="2" type="ORF">LCPAC201_00720</name>
</gene>
<name>A0A481Z7U1_9VIRU</name>
<feature type="transmembrane region" description="Helical" evidence="1">
    <location>
        <begin position="45"/>
        <end position="64"/>
    </location>
</feature>
<protein>
    <recommendedName>
        <fullName evidence="3">Transmembrane protein</fullName>
    </recommendedName>
</protein>
<feature type="transmembrane region" description="Helical" evidence="1">
    <location>
        <begin position="76"/>
        <end position="93"/>
    </location>
</feature>
<dbReference type="EMBL" id="MK500498">
    <property type="protein sequence ID" value="QBK90771.1"/>
    <property type="molecule type" value="Genomic_DNA"/>
</dbReference>
<evidence type="ECO:0000256" key="1">
    <source>
        <dbReference type="SAM" id="Phobius"/>
    </source>
</evidence>
<evidence type="ECO:0008006" key="3">
    <source>
        <dbReference type="Google" id="ProtNLM"/>
    </source>
</evidence>
<proteinExistence type="predicted"/>
<accession>A0A481Z7U1</accession>
<keyword evidence="1" id="KW-1133">Transmembrane helix</keyword>
<reference evidence="2" key="1">
    <citation type="journal article" date="2019" name="MBio">
        <title>Virus Genomes from Deep Sea Sediments Expand the Ocean Megavirome and Support Independent Origins of Viral Gigantism.</title>
        <authorList>
            <person name="Backstrom D."/>
            <person name="Yutin N."/>
            <person name="Jorgensen S.L."/>
            <person name="Dharamshi J."/>
            <person name="Homa F."/>
            <person name="Zaremba-Niedwiedzka K."/>
            <person name="Spang A."/>
            <person name="Wolf Y.I."/>
            <person name="Koonin E.V."/>
            <person name="Ettema T.J."/>
        </authorList>
    </citation>
    <scope>NUCLEOTIDE SEQUENCE</scope>
</reference>
<sequence>MNNDLNSKDDRLDSDHISSRDIQNLDFTLGKRLCSTGIFDRIIDLYLIAVVGVILFIILSLDSVDLWLSEFIAESWARFVIKIVIFFIILYLVDRWLVCWRKRINLCTIDD</sequence>
<keyword evidence="1" id="KW-0812">Transmembrane</keyword>
<keyword evidence="1" id="KW-0472">Membrane</keyword>
<evidence type="ECO:0000313" key="2">
    <source>
        <dbReference type="EMBL" id="QBK90771.1"/>
    </source>
</evidence>
<organism evidence="2">
    <name type="scientific">Pithovirus LCPAC201</name>
    <dbReference type="NCBI Taxonomy" id="2506591"/>
    <lineage>
        <taxon>Viruses</taxon>
        <taxon>Pithoviruses</taxon>
    </lineage>
</organism>